<dbReference type="EMBL" id="KV417538">
    <property type="protein sequence ID" value="KZP22615.1"/>
    <property type="molecule type" value="Genomic_DNA"/>
</dbReference>
<evidence type="ECO:0000313" key="4">
    <source>
        <dbReference type="Proteomes" id="UP000076532"/>
    </source>
</evidence>
<feature type="region of interest" description="Disordered" evidence="1">
    <location>
        <begin position="1"/>
        <end position="21"/>
    </location>
</feature>
<protein>
    <submittedName>
        <fullName evidence="3">Uncharacterized protein</fullName>
    </submittedName>
</protein>
<keyword evidence="4" id="KW-1185">Reference proteome</keyword>
<reference evidence="3 4" key="1">
    <citation type="journal article" date="2016" name="Mol. Biol. Evol.">
        <title>Comparative Genomics of Early-Diverging Mushroom-Forming Fungi Provides Insights into the Origins of Lignocellulose Decay Capabilities.</title>
        <authorList>
            <person name="Nagy L.G."/>
            <person name="Riley R."/>
            <person name="Tritt A."/>
            <person name="Adam C."/>
            <person name="Daum C."/>
            <person name="Floudas D."/>
            <person name="Sun H."/>
            <person name="Yadav J.S."/>
            <person name="Pangilinan J."/>
            <person name="Larsson K.H."/>
            <person name="Matsuura K."/>
            <person name="Barry K."/>
            <person name="Labutti K."/>
            <person name="Kuo R."/>
            <person name="Ohm R.A."/>
            <person name="Bhattacharya S.S."/>
            <person name="Shirouzu T."/>
            <person name="Yoshinaga Y."/>
            <person name="Martin F.M."/>
            <person name="Grigoriev I.V."/>
            <person name="Hibbett D.S."/>
        </authorList>
    </citation>
    <scope>NUCLEOTIDE SEQUENCE [LARGE SCALE GENOMIC DNA]</scope>
    <source>
        <strain evidence="3 4">CBS 109695</strain>
    </source>
</reference>
<sequence>MLSARQCTAHEHSDGCSASGRSTSTYIREKLQSMLVYTIPHLQILYIPWPSHGILFVPSCPMPDYVTSNTRGGEVNNVGRDRVNRDWGSLPPPIFSLGARFS</sequence>
<dbReference type="EMBL" id="KV418046">
    <property type="protein sequence ID" value="KZP03538.1"/>
    <property type="molecule type" value="Genomic_DNA"/>
</dbReference>
<gene>
    <name evidence="2" type="ORF">FIBSPDRAFT_467565</name>
    <name evidence="3" type="ORF">FIBSPDRAFT_475128</name>
</gene>
<proteinExistence type="predicted"/>
<organism evidence="3 4">
    <name type="scientific">Athelia psychrophila</name>
    <dbReference type="NCBI Taxonomy" id="1759441"/>
    <lineage>
        <taxon>Eukaryota</taxon>
        <taxon>Fungi</taxon>
        <taxon>Dikarya</taxon>
        <taxon>Basidiomycota</taxon>
        <taxon>Agaricomycotina</taxon>
        <taxon>Agaricomycetes</taxon>
        <taxon>Agaricomycetidae</taxon>
        <taxon>Atheliales</taxon>
        <taxon>Atheliaceae</taxon>
        <taxon>Athelia</taxon>
    </lineage>
</organism>
<name>A0A166L6A9_9AGAM</name>
<evidence type="ECO:0000313" key="3">
    <source>
        <dbReference type="EMBL" id="KZP22615.1"/>
    </source>
</evidence>
<evidence type="ECO:0000256" key="1">
    <source>
        <dbReference type="SAM" id="MobiDB-lite"/>
    </source>
</evidence>
<evidence type="ECO:0000313" key="2">
    <source>
        <dbReference type="EMBL" id="KZP03538.1"/>
    </source>
</evidence>
<dbReference type="AlphaFoldDB" id="A0A166L6A9"/>
<accession>A0A166L6A9</accession>
<dbReference type="Proteomes" id="UP000076532">
    <property type="component" value="Unassembled WGS sequence"/>
</dbReference>